<dbReference type="STRING" id="637679.GCA_001550055_02508"/>
<evidence type="ECO:0000313" key="1">
    <source>
        <dbReference type="EMBL" id="SDD54954.1"/>
    </source>
</evidence>
<sequence>MKAFLYGIFALFVLGAVQLWPSKDGMWLVQLSPLRSDAQAVSQLFGMPVDLVDVVDKNSFLIKPHEGVSPGLLIRHGAILVIEAPLSFGCVPINQTAAWQAKVRP</sequence>
<dbReference type="AlphaFoldDB" id="A0A1G6VN48"/>
<proteinExistence type="predicted"/>
<evidence type="ECO:0000313" key="2">
    <source>
        <dbReference type="Proteomes" id="UP000183685"/>
    </source>
</evidence>
<dbReference type="EMBL" id="FNAK01000002">
    <property type="protein sequence ID" value="SDD54954.1"/>
    <property type="molecule type" value="Genomic_DNA"/>
</dbReference>
<dbReference type="Proteomes" id="UP000183685">
    <property type="component" value="Unassembled WGS sequence"/>
</dbReference>
<accession>A0A1G6VN48</accession>
<organism evidence="1 2">
    <name type="scientific">Kordiimonas lacus</name>
    <dbReference type="NCBI Taxonomy" id="637679"/>
    <lineage>
        <taxon>Bacteria</taxon>
        <taxon>Pseudomonadati</taxon>
        <taxon>Pseudomonadota</taxon>
        <taxon>Alphaproteobacteria</taxon>
        <taxon>Kordiimonadales</taxon>
        <taxon>Kordiimonadaceae</taxon>
        <taxon>Kordiimonas</taxon>
    </lineage>
</organism>
<reference evidence="1 2" key="1">
    <citation type="submission" date="2016-10" db="EMBL/GenBank/DDBJ databases">
        <authorList>
            <person name="de Groot N.N."/>
        </authorList>
    </citation>
    <scope>NUCLEOTIDE SEQUENCE [LARGE SCALE GENOMIC DNA]</scope>
    <source>
        <strain evidence="1 2">CGMCC 1.9109</strain>
    </source>
</reference>
<gene>
    <name evidence="1" type="ORF">SAMN04488071_0793</name>
</gene>
<dbReference type="RefSeq" id="WP_068305554.1">
    <property type="nucleotide sequence ID" value="NZ_DAIOMO010000001.1"/>
</dbReference>
<name>A0A1G6VN48_9PROT</name>
<protein>
    <submittedName>
        <fullName evidence="1">Uncharacterized protein</fullName>
    </submittedName>
</protein>
<keyword evidence="2" id="KW-1185">Reference proteome</keyword>